<proteinExistence type="predicted"/>
<evidence type="ECO:0000259" key="2">
    <source>
        <dbReference type="Pfam" id="PF13439"/>
    </source>
</evidence>
<dbReference type="EMBL" id="JADKGY010000020">
    <property type="protein sequence ID" value="MBK9983474.1"/>
    <property type="molecule type" value="Genomic_DNA"/>
</dbReference>
<dbReference type="SUPFAM" id="SSF53756">
    <property type="entry name" value="UDP-Glycosyltransferase/glycogen phosphorylase"/>
    <property type="match status" value="1"/>
</dbReference>
<reference evidence="3 4" key="1">
    <citation type="submission" date="2020-10" db="EMBL/GenBank/DDBJ databases">
        <title>Connecting structure to function with the recovery of over 1000 high-quality activated sludge metagenome-assembled genomes encoding full-length rRNA genes using long-read sequencing.</title>
        <authorList>
            <person name="Singleton C.M."/>
            <person name="Petriglieri F."/>
            <person name="Kristensen J.M."/>
            <person name="Kirkegaard R.H."/>
            <person name="Michaelsen T.Y."/>
            <person name="Andersen M.H."/>
            <person name="Karst S.M."/>
            <person name="Dueholm M.S."/>
            <person name="Nielsen P.H."/>
            <person name="Albertsen M."/>
        </authorList>
    </citation>
    <scope>NUCLEOTIDE SEQUENCE [LARGE SCALE GENOMIC DNA]</scope>
    <source>
        <strain evidence="3">Ribe_18-Q3-R11-54_MAXAC.273</strain>
    </source>
</reference>
<dbReference type="InterPro" id="IPR050194">
    <property type="entry name" value="Glycosyltransferase_grp1"/>
</dbReference>
<feature type="domain" description="Glycosyl transferase family 1" evidence="1">
    <location>
        <begin position="197"/>
        <end position="349"/>
    </location>
</feature>
<dbReference type="Proteomes" id="UP000808337">
    <property type="component" value="Unassembled WGS sequence"/>
</dbReference>
<dbReference type="Pfam" id="PF00534">
    <property type="entry name" value="Glycos_transf_1"/>
    <property type="match status" value="1"/>
</dbReference>
<evidence type="ECO:0000259" key="1">
    <source>
        <dbReference type="Pfam" id="PF00534"/>
    </source>
</evidence>
<dbReference type="GO" id="GO:0016757">
    <property type="term" value="F:glycosyltransferase activity"/>
    <property type="evidence" value="ECO:0007669"/>
    <property type="project" value="InterPro"/>
</dbReference>
<gene>
    <name evidence="3" type="ORF">IPP15_13995</name>
</gene>
<dbReference type="InterPro" id="IPR001296">
    <property type="entry name" value="Glyco_trans_1"/>
</dbReference>
<protein>
    <submittedName>
        <fullName evidence="3">Glycosyltransferase</fullName>
    </submittedName>
</protein>
<sequence>MKILVIAAGYKPAWIYGGPTYSISALSEALVQYGMDVTVLTTNANGQHDFSYKNYTTNSIAGVNVIYCRRITGDPTSVSFTHSWALWKMIKQYDLVHINGWWNWVAIASLFICKIRHVPHVLSLRGSLSEYTFRTAHTRRIKNILHSFLFKPFLKGTFIHVTSQEEMEKCKMMIPDAKYISIPNIISMPDAQMGIKRKRDELKIIFLGRINPVKNLELLINALRRVSFTYKLTIVGDGGPEYLAHIREMISDMPGISILESRYDEEKYDLLAHSDLLVLLSHTENFGNVVIEALSQGTAVLISKNVGAADFVQQHHLGWVIQPDIESCMEALYKINIDQEELDAIRERAPGIIDKEFSPQTLVSRYLLECYKPVNPKFGQFEKVAADI</sequence>
<comment type="caution">
    <text evidence="3">The sequence shown here is derived from an EMBL/GenBank/DDBJ whole genome shotgun (WGS) entry which is preliminary data.</text>
</comment>
<dbReference type="Pfam" id="PF13439">
    <property type="entry name" value="Glyco_transf_4"/>
    <property type="match status" value="1"/>
</dbReference>
<accession>A0A9D7SWJ0</accession>
<dbReference type="PANTHER" id="PTHR45947:SF3">
    <property type="entry name" value="SULFOQUINOVOSYL TRANSFERASE SQD2"/>
    <property type="match status" value="1"/>
</dbReference>
<organism evidence="3 4">
    <name type="scientific">Candidatus Opimibacter skivensis</name>
    <dbReference type="NCBI Taxonomy" id="2982028"/>
    <lineage>
        <taxon>Bacteria</taxon>
        <taxon>Pseudomonadati</taxon>
        <taxon>Bacteroidota</taxon>
        <taxon>Saprospiria</taxon>
        <taxon>Saprospirales</taxon>
        <taxon>Saprospiraceae</taxon>
        <taxon>Candidatus Opimibacter</taxon>
    </lineage>
</organism>
<evidence type="ECO:0000313" key="3">
    <source>
        <dbReference type="EMBL" id="MBK9983474.1"/>
    </source>
</evidence>
<evidence type="ECO:0000313" key="4">
    <source>
        <dbReference type="Proteomes" id="UP000808337"/>
    </source>
</evidence>
<dbReference type="Gene3D" id="3.40.50.2000">
    <property type="entry name" value="Glycogen Phosphorylase B"/>
    <property type="match status" value="2"/>
</dbReference>
<name>A0A9D7SWJ0_9BACT</name>
<dbReference type="AlphaFoldDB" id="A0A9D7SWJ0"/>
<dbReference type="InterPro" id="IPR028098">
    <property type="entry name" value="Glyco_trans_4-like_N"/>
</dbReference>
<feature type="domain" description="Glycosyltransferase subfamily 4-like N-terminal" evidence="2">
    <location>
        <begin position="16"/>
        <end position="184"/>
    </location>
</feature>
<dbReference type="PANTHER" id="PTHR45947">
    <property type="entry name" value="SULFOQUINOVOSYL TRANSFERASE SQD2"/>
    <property type="match status" value="1"/>
</dbReference>